<comment type="catalytic activity">
    <reaction evidence="10">
        <text>di-trans,octa-cis-undecaprenyl diphospho-N-acetyl-alpha-D-muramoyl-L-alanyl-D-glutamyl-meso-2,6-diaminopimeloyl-D-alanyl-D-alanine + UDP-N-acetyl-alpha-D-glucosamine = di-trans,octa-cis-undecaprenyl diphospho-[N-acetyl-alpha-D-glucosaminyl-(1-&gt;4)]-N-acetyl-alpha-D-muramoyl-L-alanyl-D-glutamyl-meso-2,6-diaminopimeloyl-D-alanyl-D-alanine + UDP + H(+)</text>
        <dbReference type="Rhea" id="RHEA:31227"/>
        <dbReference type="ChEBI" id="CHEBI:15378"/>
        <dbReference type="ChEBI" id="CHEBI:57705"/>
        <dbReference type="ChEBI" id="CHEBI:58223"/>
        <dbReference type="ChEBI" id="CHEBI:61387"/>
        <dbReference type="ChEBI" id="CHEBI:61388"/>
        <dbReference type="EC" id="2.4.1.227"/>
    </reaction>
</comment>
<accession>A0A1G2T231</accession>
<dbReference type="CDD" id="cd03785">
    <property type="entry name" value="GT28_MurG"/>
    <property type="match status" value="1"/>
</dbReference>
<comment type="similarity">
    <text evidence="10">Belongs to the glycosyltransferase 28 family. MurG subfamily.</text>
</comment>
<keyword evidence="7 10" id="KW-0472">Membrane</keyword>
<comment type="pathway">
    <text evidence="10">Cell wall biogenesis; peptidoglycan biosynthesis.</text>
</comment>
<protein>
    <recommendedName>
        <fullName evidence="10">UDP-N-acetylglucosamine--N-acetylmuramyl-(pentapeptide) pyrophosphoryl-undecaprenol N-acetylglucosamine transferase</fullName>
        <ecNumber evidence="10">2.4.1.227</ecNumber>
    </recommendedName>
    <alternativeName>
        <fullName evidence="10">Undecaprenyl-PP-MurNAc-pentapeptide-UDPGlcNAc GlcNAc transferase</fullName>
    </alternativeName>
</protein>
<evidence type="ECO:0000256" key="3">
    <source>
        <dbReference type="ARBA" id="ARBA00022676"/>
    </source>
</evidence>
<evidence type="ECO:0000256" key="4">
    <source>
        <dbReference type="ARBA" id="ARBA00022679"/>
    </source>
</evidence>
<sequence>MRILFTGGGTGGHFYPIISIAEELKSLAKDKRLLSLELFYMSPSPYDAGVLFEHGIEYRKNSAGKLRRSKSGMNFIRNFFDLFRTGWGIATSVVQVFHLYPDVVFGKGGYASFPALLAAKLLMIPVVIHESDSVPGKVNLWAGKFAVRVAVSYREAAEHFAPEKVAYTGQPVRKEIATPIHEGAREFLALEPDIPVVLILGGSQGAQKINDVVLAAIKSLVSKYAVIHQTGANNFPEVKATAEAVLYDTPHKDRYKAFDYLNSLALRMAAGLASVVVSRAGSTIFEIASWGAPSIIIPINEKVSHDQRSNAFAYGRSGAATVVEEMNLTPNILVSEIERLVNNQEVRFKMQTAAKVFYKPDAARLVAEEILKIALEHEIEK</sequence>
<feature type="binding site" evidence="10">
    <location>
        <position position="173"/>
    </location>
    <ligand>
        <name>UDP-N-acetyl-alpha-D-glucosamine</name>
        <dbReference type="ChEBI" id="CHEBI:57705"/>
    </ligand>
</feature>
<keyword evidence="5 10" id="KW-0133">Cell shape</keyword>
<dbReference type="SUPFAM" id="SSF53756">
    <property type="entry name" value="UDP-Glycosyltransferase/glycogen phosphorylase"/>
    <property type="match status" value="1"/>
</dbReference>
<organism evidence="13 14">
    <name type="scientific">Candidatus Zambryskibacteria bacterium RIFCSPHIGHO2_01_FULL_49_18</name>
    <dbReference type="NCBI Taxonomy" id="1802740"/>
    <lineage>
        <taxon>Bacteria</taxon>
        <taxon>Candidatus Zambryskiibacteriota</taxon>
    </lineage>
</organism>
<keyword evidence="9 10" id="KW-0961">Cell wall biogenesis/degradation</keyword>
<dbReference type="GO" id="GO:0005975">
    <property type="term" value="P:carbohydrate metabolic process"/>
    <property type="evidence" value="ECO:0007669"/>
    <property type="project" value="InterPro"/>
</dbReference>
<reference evidence="13 14" key="1">
    <citation type="journal article" date="2016" name="Nat. Commun.">
        <title>Thousands of microbial genomes shed light on interconnected biogeochemical processes in an aquifer system.</title>
        <authorList>
            <person name="Anantharaman K."/>
            <person name="Brown C.T."/>
            <person name="Hug L.A."/>
            <person name="Sharon I."/>
            <person name="Castelle C.J."/>
            <person name="Probst A.J."/>
            <person name="Thomas B.C."/>
            <person name="Singh A."/>
            <person name="Wilkins M.J."/>
            <person name="Karaoz U."/>
            <person name="Brodie E.L."/>
            <person name="Williams K.H."/>
            <person name="Hubbard S.S."/>
            <person name="Banfield J.F."/>
        </authorList>
    </citation>
    <scope>NUCLEOTIDE SEQUENCE [LARGE SCALE GENOMIC DNA]</scope>
</reference>
<evidence type="ECO:0000313" key="14">
    <source>
        <dbReference type="Proteomes" id="UP000178612"/>
    </source>
</evidence>
<dbReference type="GO" id="GO:0051991">
    <property type="term" value="F:UDP-N-acetyl-D-glucosamine:N-acetylmuramoyl-L-alanyl-D-glutamyl-meso-2,6-diaminopimelyl-D-alanyl-D-alanine-diphosphoundecaprenol 4-beta-N-acetylglucosaminlytransferase activity"/>
    <property type="evidence" value="ECO:0007669"/>
    <property type="project" value="RHEA"/>
</dbReference>
<evidence type="ECO:0000256" key="5">
    <source>
        <dbReference type="ARBA" id="ARBA00022960"/>
    </source>
</evidence>
<dbReference type="GO" id="GO:0071555">
    <property type="term" value="P:cell wall organization"/>
    <property type="evidence" value="ECO:0007669"/>
    <property type="project" value="UniProtKB-KW"/>
</dbReference>
<dbReference type="EC" id="2.4.1.227" evidence="10"/>
<dbReference type="GO" id="GO:0008360">
    <property type="term" value="P:regulation of cell shape"/>
    <property type="evidence" value="ECO:0007669"/>
    <property type="project" value="UniProtKB-KW"/>
</dbReference>
<keyword evidence="3 10" id="KW-0328">Glycosyltransferase</keyword>
<evidence type="ECO:0000256" key="8">
    <source>
        <dbReference type="ARBA" id="ARBA00023306"/>
    </source>
</evidence>
<dbReference type="AlphaFoldDB" id="A0A1G2T231"/>
<dbReference type="Proteomes" id="UP000178612">
    <property type="component" value="Unassembled WGS sequence"/>
</dbReference>
<evidence type="ECO:0000259" key="11">
    <source>
        <dbReference type="Pfam" id="PF03033"/>
    </source>
</evidence>
<feature type="domain" description="Glycosyl transferase family 28 C-terminal" evidence="12">
    <location>
        <begin position="196"/>
        <end position="364"/>
    </location>
</feature>
<evidence type="ECO:0000256" key="1">
    <source>
        <dbReference type="ARBA" id="ARBA00022475"/>
    </source>
</evidence>
<evidence type="ECO:0000259" key="12">
    <source>
        <dbReference type="Pfam" id="PF04101"/>
    </source>
</evidence>
<dbReference type="GO" id="GO:0050511">
    <property type="term" value="F:undecaprenyldiphospho-muramoylpentapeptide beta-N-acetylglucosaminyltransferase activity"/>
    <property type="evidence" value="ECO:0007669"/>
    <property type="project" value="UniProtKB-UniRule"/>
</dbReference>
<comment type="subcellular location">
    <subcellularLocation>
        <location evidence="10">Cell membrane</location>
        <topology evidence="10">Peripheral membrane protein</topology>
        <orientation evidence="10">Cytoplasmic side</orientation>
    </subcellularLocation>
</comment>
<feature type="domain" description="Glycosyltransferase family 28 N-terminal" evidence="11">
    <location>
        <begin position="3"/>
        <end position="150"/>
    </location>
</feature>
<dbReference type="Pfam" id="PF03033">
    <property type="entry name" value="Glyco_transf_28"/>
    <property type="match status" value="1"/>
</dbReference>
<dbReference type="UniPathway" id="UPA00219"/>
<dbReference type="GO" id="GO:0009252">
    <property type="term" value="P:peptidoglycan biosynthetic process"/>
    <property type="evidence" value="ECO:0007669"/>
    <property type="project" value="UniProtKB-UniRule"/>
</dbReference>
<dbReference type="InterPro" id="IPR004276">
    <property type="entry name" value="GlycoTrans_28_N"/>
</dbReference>
<dbReference type="Gene3D" id="3.40.50.2000">
    <property type="entry name" value="Glycogen Phosphorylase B"/>
    <property type="match status" value="2"/>
</dbReference>
<feature type="binding site" evidence="10">
    <location>
        <position position="307"/>
    </location>
    <ligand>
        <name>UDP-N-acetyl-alpha-D-glucosamine</name>
        <dbReference type="ChEBI" id="CHEBI:57705"/>
    </ligand>
</feature>
<keyword evidence="8 10" id="KW-0131">Cell cycle</keyword>
<keyword evidence="4 10" id="KW-0808">Transferase</keyword>
<dbReference type="EMBL" id="MHVJ01000013">
    <property type="protein sequence ID" value="OHA91350.1"/>
    <property type="molecule type" value="Genomic_DNA"/>
</dbReference>
<keyword evidence="2 10" id="KW-0132">Cell division</keyword>
<dbReference type="HAMAP" id="MF_00033">
    <property type="entry name" value="MurG"/>
    <property type="match status" value="1"/>
</dbReference>
<dbReference type="Pfam" id="PF04101">
    <property type="entry name" value="Glyco_tran_28_C"/>
    <property type="match status" value="1"/>
</dbReference>
<keyword evidence="6 10" id="KW-0573">Peptidoglycan synthesis</keyword>
<evidence type="ECO:0000256" key="7">
    <source>
        <dbReference type="ARBA" id="ARBA00023136"/>
    </source>
</evidence>
<feature type="binding site" evidence="10">
    <location>
        <begin position="10"/>
        <end position="12"/>
    </location>
    <ligand>
        <name>UDP-N-acetyl-alpha-D-glucosamine</name>
        <dbReference type="ChEBI" id="CHEBI:57705"/>
    </ligand>
</feature>
<comment type="caution">
    <text evidence="13">The sequence shown here is derived from an EMBL/GenBank/DDBJ whole genome shotgun (WGS) entry which is preliminary data.</text>
</comment>
<dbReference type="InterPro" id="IPR007235">
    <property type="entry name" value="Glyco_trans_28_C"/>
</dbReference>
<dbReference type="GO" id="GO:0005886">
    <property type="term" value="C:plasma membrane"/>
    <property type="evidence" value="ECO:0007669"/>
    <property type="project" value="UniProtKB-SubCell"/>
</dbReference>
<comment type="function">
    <text evidence="10">Cell wall formation. Catalyzes the transfer of a GlcNAc subunit on undecaprenyl-pyrophosphoryl-MurNAc-pentapeptide (lipid intermediate I) to form undecaprenyl-pyrophosphoryl-MurNAc-(pentapeptide)GlcNAc (lipid intermediate II).</text>
</comment>
<comment type="caution">
    <text evidence="10">Lacks conserved residue(s) required for the propagation of feature annotation.</text>
</comment>
<gene>
    <name evidence="10" type="primary">murG</name>
    <name evidence="13" type="ORF">A2758_02735</name>
</gene>
<dbReference type="GO" id="GO:0051301">
    <property type="term" value="P:cell division"/>
    <property type="evidence" value="ECO:0007669"/>
    <property type="project" value="UniProtKB-KW"/>
</dbReference>
<dbReference type="PANTHER" id="PTHR21015:SF22">
    <property type="entry name" value="GLYCOSYLTRANSFERASE"/>
    <property type="match status" value="1"/>
</dbReference>
<evidence type="ECO:0000256" key="6">
    <source>
        <dbReference type="ARBA" id="ARBA00022984"/>
    </source>
</evidence>
<feature type="binding site" evidence="10">
    <location>
        <position position="203"/>
    </location>
    <ligand>
        <name>UDP-N-acetyl-alpha-D-glucosamine</name>
        <dbReference type="ChEBI" id="CHEBI:57705"/>
    </ligand>
</feature>
<keyword evidence="1 10" id="KW-1003">Cell membrane</keyword>
<dbReference type="PANTHER" id="PTHR21015">
    <property type="entry name" value="UDP-N-ACETYLGLUCOSAMINE--N-ACETYLMURAMYL-(PENTAPEPTIDE) PYROPHOSPHORYL-UNDECAPRENOL N-ACETYLGLUCOSAMINE TRANSFERASE 1"/>
    <property type="match status" value="1"/>
</dbReference>
<evidence type="ECO:0000313" key="13">
    <source>
        <dbReference type="EMBL" id="OHA91350.1"/>
    </source>
</evidence>
<dbReference type="InterPro" id="IPR006009">
    <property type="entry name" value="GlcNAc_MurG"/>
</dbReference>
<proteinExistence type="inferred from homology"/>
<evidence type="ECO:0000256" key="2">
    <source>
        <dbReference type="ARBA" id="ARBA00022618"/>
    </source>
</evidence>
<evidence type="ECO:0000256" key="10">
    <source>
        <dbReference type="HAMAP-Rule" id="MF_00033"/>
    </source>
</evidence>
<name>A0A1G2T231_9BACT</name>
<evidence type="ECO:0000256" key="9">
    <source>
        <dbReference type="ARBA" id="ARBA00023316"/>
    </source>
</evidence>